<comment type="caution">
    <text evidence="2">The sequence shown here is derived from an EMBL/GenBank/DDBJ whole genome shotgun (WGS) entry which is preliminary data.</text>
</comment>
<dbReference type="AlphaFoldDB" id="A0AAV4NX04"/>
<dbReference type="Proteomes" id="UP001054837">
    <property type="component" value="Unassembled WGS sequence"/>
</dbReference>
<organism evidence="2 3">
    <name type="scientific">Caerostris darwini</name>
    <dbReference type="NCBI Taxonomy" id="1538125"/>
    <lineage>
        <taxon>Eukaryota</taxon>
        <taxon>Metazoa</taxon>
        <taxon>Ecdysozoa</taxon>
        <taxon>Arthropoda</taxon>
        <taxon>Chelicerata</taxon>
        <taxon>Arachnida</taxon>
        <taxon>Araneae</taxon>
        <taxon>Araneomorphae</taxon>
        <taxon>Entelegynae</taxon>
        <taxon>Araneoidea</taxon>
        <taxon>Araneidae</taxon>
        <taxon>Caerostris</taxon>
    </lineage>
</organism>
<keyword evidence="3" id="KW-1185">Reference proteome</keyword>
<gene>
    <name evidence="2" type="ORF">CDAR_383131</name>
</gene>
<feature type="compositionally biased region" description="Basic and acidic residues" evidence="1">
    <location>
        <begin position="96"/>
        <end position="107"/>
    </location>
</feature>
<evidence type="ECO:0000256" key="1">
    <source>
        <dbReference type="SAM" id="MobiDB-lite"/>
    </source>
</evidence>
<dbReference type="EMBL" id="BPLQ01002109">
    <property type="protein sequence ID" value="GIX88830.1"/>
    <property type="molecule type" value="Genomic_DNA"/>
</dbReference>
<feature type="compositionally biased region" description="Basic and acidic residues" evidence="1">
    <location>
        <begin position="71"/>
        <end position="86"/>
    </location>
</feature>
<proteinExistence type="predicted"/>
<feature type="region of interest" description="Disordered" evidence="1">
    <location>
        <begin position="66"/>
        <end position="107"/>
    </location>
</feature>
<evidence type="ECO:0000313" key="3">
    <source>
        <dbReference type="Proteomes" id="UP001054837"/>
    </source>
</evidence>
<accession>A0AAV4NX04</accession>
<protein>
    <submittedName>
        <fullName evidence="2">Uncharacterized protein</fullName>
    </submittedName>
</protein>
<name>A0AAV4NX04_9ARAC</name>
<evidence type="ECO:0000313" key="2">
    <source>
        <dbReference type="EMBL" id="GIX88830.1"/>
    </source>
</evidence>
<sequence>MSLNDRNDSKDRWGTLELSFDRAFFNWVISRTTFPPISAVGKSTSQTSQTIPYKSNEAFYRVHTPHWTSNKRKEDPPLEQYRREDNYCNNPRKSAKGFERKPIILHH</sequence>
<reference evidence="2 3" key="1">
    <citation type="submission" date="2021-06" db="EMBL/GenBank/DDBJ databases">
        <title>Caerostris darwini draft genome.</title>
        <authorList>
            <person name="Kono N."/>
            <person name="Arakawa K."/>
        </authorList>
    </citation>
    <scope>NUCLEOTIDE SEQUENCE [LARGE SCALE GENOMIC DNA]</scope>
</reference>